<sequence length="333" mass="36688">MAKARITWFGALLTANHLSSLTMLACMAVNIESIILRTAPDYYRHKGQYVGSTTNTNGMDSVIEDVLCLSYVPSPQVRCLGSLKALPVYTGVRTNLCIVPSLEKIKITSSHLSKWKTIGKDINLRKVEIVDSLMDVSFNLGGILAISPNITKVVCREIIYKPELVAACQQLVGVMSVNCLGLVEFELSFESYRTPVHPLQNLDELGALKTLCIDPHLLTGKLFDGDYLLPPKLGTLLLTKIPEVSRAKIDQVIETMSNSGVGAMRDIPPMFLVKELAWVVRLSLMQGQQVLQNMHKLAVELYSKFSTEFKAYEKPTNLEATGQLSADKDGIGT</sequence>
<gene>
    <name evidence="1" type="ORF">E8E13_010673</name>
</gene>
<dbReference type="PROSITE" id="PS51257">
    <property type="entry name" value="PROKAR_LIPOPROTEIN"/>
    <property type="match status" value="1"/>
</dbReference>
<evidence type="ECO:0000313" key="1">
    <source>
        <dbReference type="EMBL" id="KAF3005180.1"/>
    </source>
</evidence>
<comment type="caution">
    <text evidence="1">The sequence shown here is derived from an EMBL/GenBank/DDBJ whole genome shotgun (WGS) entry which is preliminary data.</text>
</comment>
<name>A0A9P4THT3_CURKU</name>
<protein>
    <submittedName>
        <fullName evidence="1">Uncharacterized protein</fullName>
    </submittedName>
</protein>
<proteinExistence type="predicted"/>
<evidence type="ECO:0000313" key="2">
    <source>
        <dbReference type="Proteomes" id="UP000801428"/>
    </source>
</evidence>
<reference evidence="1" key="1">
    <citation type="submission" date="2019-04" db="EMBL/GenBank/DDBJ databases">
        <title>Sequencing of skin fungus with MAO and IRED activity.</title>
        <authorList>
            <person name="Marsaioli A.J."/>
            <person name="Bonatto J.M.C."/>
            <person name="Reis Junior O."/>
        </authorList>
    </citation>
    <scope>NUCLEOTIDE SEQUENCE</scope>
    <source>
        <strain evidence="1">30M1</strain>
    </source>
</reference>
<dbReference type="Proteomes" id="UP000801428">
    <property type="component" value="Unassembled WGS sequence"/>
</dbReference>
<organism evidence="1 2">
    <name type="scientific">Curvularia kusanoi</name>
    <name type="common">Cochliobolus kusanoi</name>
    <dbReference type="NCBI Taxonomy" id="90978"/>
    <lineage>
        <taxon>Eukaryota</taxon>
        <taxon>Fungi</taxon>
        <taxon>Dikarya</taxon>
        <taxon>Ascomycota</taxon>
        <taxon>Pezizomycotina</taxon>
        <taxon>Dothideomycetes</taxon>
        <taxon>Pleosporomycetidae</taxon>
        <taxon>Pleosporales</taxon>
        <taxon>Pleosporineae</taxon>
        <taxon>Pleosporaceae</taxon>
        <taxon>Curvularia</taxon>
    </lineage>
</organism>
<accession>A0A9P4THT3</accession>
<dbReference type="EMBL" id="SWKU01000007">
    <property type="protein sequence ID" value="KAF3005180.1"/>
    <property type="molecule type" value="Genomic_DNA"/>
</dbReference>
<dbReference type="AlphaFoldDB" id="A0A9P4THT3"/>
<keyword evidence="2" id="KW-1185">Reference proteome</keyword>